<dbReference type="InterPro" id="IPR011008">
    <property type="entry name" value="Dimeric_a/b-barrel"/>
</dbReference>
<dbReference type="InterPro" id="IPR036388">
    <property type="entry name" value="WH-like_DNA-bd_sf"/>
</dbReference>
<dbReference type="PRINTS" id="PR00033">
    <property type="entry name" value="HTHASNC"/>
</dbReference>
<dbReference type="InterPro" id="IPR019888">
    <property type="entry name" value="Tscrpt_reg_AsnC-like"/>
</dbReference>
<dbReference type="PANTHER" id="PTHR30154">
    <property type="entry name" value="LEUCINE-RESPONSIVE REGULATORY PROTEIN"/>
    <property type="match status" value="1"/>
</dbReference>
<accession>A0A419AA86</accession>
<evidence type="ECO:0000256" key="2">
    <source>
        <dbReference type="ARBA" id="ARBA00023125"/>
    </source>
</evidence>
<evidence type="ECO:0000313" key="5">
    <source>
        <dbReference type="EMBL" id="RJL19664.1"/>
    </source>
</evidence>
<dbReference type="GO" id="GO:0043565">
    <property type="term" value="F:sequence-specific DNA binding"/>
    <property type="evidence" value="ECO:0007669"/>
    <property type="project" value="InterPro"/>
</dbReference>
<dbReference type="SMART" id="SM00344">
    <property type="entry name" value="HTH_ASNC"/>
    <property type="match status" value="1"/>
</dbReference>
<evidence type="ECO:0000313" key="6">
    <source>
        <dbReference type="Proteomes" id="UP000283587"/>
    </source>
</evidence>
<proteinExistence type="predicted"/>
<name>A0A419AA86_9RHOB</name>
<dbReference type="Pfam" id="PF01037">
    <property type="entry name" value="AsnC_trans_reg"/>
    <property type="match status" value="1"/>
</dbReference>
<dbReference type="Gene3D" id="3.30.70.920">
    <property type="match status" value="1"/>
</dbReference>
<dbReference type="GO" id="GO:0005829">
    <property type="term" value="C:cytosol"/>
    <property type="evidence" value="ECO:0007669"/>
    <property type="project" value="TreeGrafter"/>
</dbReference>
<dbReference type="EMBL" id="QZEW01000014">
    <property type="protein sequence ID" value="RJL19664.1"/>
    <property type="molecule type" value="Genomic_DNA"/>
</dbReference>
<dbReference type="SUPFAM" id="SSF54909">
    <property type="entry name" value="Dimeric alpha+beta barrel"/>
    <property type="match status" value="1"/>
</dbReference>
<comment type="caution">
    <text evidence="5">The sequence shown here is derived from an EMBL/GenBank/DDBJ whole genome shotgun (WGS) entry which is preliminary data.</text>
</comment>
<evidence type="ECO:0000259" key="4">
    <source>
        <dbReference type="PROSITE" id="PS50956"/>
    </source>
</evidence>
<dbReference type="PANTHER" id="PTHR30154:SF17">
    <property type="entry name" value="DNA-BINDING TRANSCRIPTIONAL ACTIVATOR DECR"/>
    <property type="match status" value="1"/>
</dbReference>
<dbReference type="AlphaFoldDB" id="A0A419AA86"/>
<evidence type="ECO:0000256" key="3">
    <source>
        <dbReference type="ARBA" id="ARBA00023163"/>
    </source>
</evidence>
<dbReference type="Gene3D" id="1.10.10.10">
    <property type="entry name" value="Winged helix-like DNA-binding domain superfamily/Winged helix DNA-binding domain"/>
    <property type="match status" value="1"/>
</dbReference>
<dbReference type="SUPFAM" id="SSF46785">
    <property type="entry name" value="Winged helix' DNA-binding domain"/>
    <property type="match status" value="1"/>
</dbReference>
<protein>
    <submittedName>
        <fullName evidence="5">Lrp/AsnC family transcriptional regulator</fullName>
    </submittedName>
</protein>
<feature type="domain" description="HTH asnC-type" evidence="4">
    <location>
        <begin position="11"/>
        <end position="72"/>
    </location>
</feature>
<dbReference type="Proteomes" id="UP000283587">
    <property type="component" value="Unassembled WGS sequence"/>
</dbReference>
<dbReference type="InterPro" id="IPR011991">
    <property type="entry name" value="ArsR-like_HTH"/>
</dbReference>
<dbReference type="PROSITE" id="PS50956">
    <property type="entry name" value="HTH_ASNC_2"/>
    <property type="match status" value="1"/>
</dbReference>
<gene>
    <name evidence="5" type="ORF">D3P05_04390</name>
</gene>
<sequence length="160" mass="18613">MIFQTTGFGNMDRIDKRILEELQRDSSASQRVIAERVGLSQNACWRRLQAMEKAGVIRNRTITLDRERLGVGLVVFVMIKTRHHSADWLDMFRNHVSAIPEVIDFFRIGGEYDYMLKVVTPDMARYDSFYRRLISGIELHTVTSHFAMEAIEEQRPIPLP</sequence>
<organism evidence="5 6">
    <name type="scientific">Paracoccus siganidrum</name>
    <dbReference type="NCBI Taxonomy" id="1276757"/>
    <lineage>
        <taxon>Bacteria</taxon>
        <taxon>Pseudomonadati</taxon>
        <taxon>Pseudomonadota</taxon>
        <taxon>Alphaproteobacteria</taxon>
        <taxon>Rhodobacterales</taxon>
        <taxon>Paracoccaceae</taxon>
        <taxon>Paracoccus</taxon>
    </lineage>
</organism>
<reference evidence="6" key="1">
    <citation type="submission" date="2018-09" db="EMBL/GenBank/DDBJ databases">
        <title>Paracoccus onubensis nov. sp. a moderate halophilic bacterium isolated from Gruta de las Maravillas (Aracena, Spain).</title>
        <authorList>
            <person name="Jurado V."/>
            <person name="Gutierrez-Patricio S."/>
            <person name="Gonzalez-Pimentel J.L."/>
            <person name="Miller A.Z."/>
            <person name="Laiz L."/>
            <person name="Saiz-Jimenez C."/>
        </authorList>
    </citation>
    <scope>NUCLEOTIDE SEQUENCE [LARGE SCALE GENOMIC DNA]</scope>
    <source>
        <strain evidence="6">DSM 26381</strain>
    </source>
</reference>
<dbReference type="CDD" id="cd00090">
    <property type="entry name" value="HTH_ARSR"/>
    <property type="match status" value="1"/>
</dbReference>
<dbReference type="OrthoDB" id="7847328at2"/>
<dbReference type="Pfam" id="PF13412">
    <property type="entry name" value="HTH_24"/>
    <property type="match status" value="1"/>
</dbReference>
<evidence type="ECO:0000256" key="1">
    <source>
        <dbReference type="ARBA" id="ARBA00023015"/>
    </source>
</evidence>
<dbReference type="InterPro" id="IPR000485">
    <property type="entry name" value="AsnC-type_HTH_dom"/>
</dbReference>
<keyword evidence="6" id="KW-1185">Reference proteome</keyword>
<keyword evidence="1" id="KW-0805">Transcription regulation</keyword>
<keyword evidence="2" id="KW-0238">DNA-binding</keyword>
<keyword evidence="3" id="KW-0804">Transcription</keyword>
<dbReference type="InterPro" id="IPR036390">
    <property type="entry name" value="WH_DNA-bd_sf"/>
</dbReference>
<dbReference type="GO" id="GO:0043200">
    <property type="term" value="P:response to amino acid"/>
    <property type="evidence" value="ECO:0007669"/>
    <property type="project" value="TreeGrafter"/>
</dbReference>
<dbReference type="InterPro" id="IPR019887">
    <property type="entry name" value="Tscrpt_reg_AsnC/Lrp_C"/>
</dbReference>
<dbReference type="GO" id="GO:0006355">
    <property type="term" value="P:regulation of DNA-templated transcription"/>
    <property type="evidence" value="ECO:0007669"/>
    <property type="project" value="UniProtKB-ARBA"/>
</dbReference>